<reference evidence="1 2" key="2">
    <citation type="submission" date="2019-02" db="EMBL/GenBank/DDBJ databases">
        <title>'Lichenibacterium ramalinii' gen. nov. sp. nov., 'Lichenibacterium minor' gen. nov. sp. nov.</title>
        <authorList>
            <person name="Pankratov T."/>
        </authorList>
    </citation>
    <scope>NUCLEOTIDE SEQUENCE [LARGE SCALE GENOMIC DNA]</scope>
    <source>
        <strain evidence="1 2">RmlP001</strain>
    </source>
</reference>
<name>A0A4Q2R6Z2_9HYPH</name>
<evidence type="ECO:0000313" key="1">
    <source>
        <dbReference type="EMBL" id="RYB01449.1"/>
    </source>
</evidence>
<sequence>MDATYPDFLSLLAESRRIVEESRRNRSKARTVRSEIRQVITRVHWERATSLAISSQRPYDDPSGR</sequence>
<reference evidence="1 2" key="1">
    <citation type="submission" date="2018-09" db="EMBL/GenBank/DDBJ databases">
        <authorList>
            <person name="Grouzdev D.S."/>
            <person name="Krutkina M.S."/>
        </authorList>
    </citation>
    <scope>NUCLEOTIDE SEQUENCE [LARGE SCALE GENOMIC DNA]</scope>
    <source>
        <strain evidence="1 2">RmlP001</strain>
    </source>
</reference>
<comment type="caution">
    <text evidence="1">The sequence shown here is derived from an EMBL/GenBank/DDBJ whole genome shotgun (WGS) entry which is preliminary data.</text>
</comment>
<organism evidence="1 2">
    <name type="scientific">Lichenibacterium ramalinae</name>
    <dbReference type="NCBI Taxonomy" id="2316527"/>
    <lineage>
        <taxon>Bacteria</taxon>
        <taxon>Pseudomonadati</taxon>
        <taxon>Pseudomonadota</taxon>
        <taxon>Alphaproteobacteria</taxon>
        <taxon>Hyphomicrobiales</taxon>
        <taxon>Lichenihabitantaceae</taxon>
        <taxon>Lichenibacterium</taxon>
    </lineage>
</organism>
<proteinExistence type="predicted"/>
<gene>
    <name evidence="1" type="ORF">D3272_26120</name>
</gene>
<accession>A0A4Q2R6Z2</accession>
<keyword evidence="2" id="KW-1185">Reference proteome</keyword>
<dbReference type="AlphaFoldDB" id="A0A4Q2R6Z2"/>
<protein>
    <submittedName>
        <fullName evidence="1">Uncharacterized protein</fullName>
    </submittedName>
</protein>
<evidence type="ECO:0000313" key="2">
    <source>
        <dbReference type="Proteomes" id="UP000289411"/>
    </source>
</evidence>
<dbReference type="EMBL" id="QYBC01000040">
    <property type="protein sequence ID" value="RYB01449.1"/>
    <property type="molecule type" value="Genomic_DNA"/>
</dbReference>
<dbReference type="Proteomes" id="UP000289411">
    <property type="component" value="Unassembled WGS sequence"/>
</dbReference>